<reference evidence="1" key="1">
    <citation type="journal article" date="2021" name="Proc. Natl. Acad. Sci. U.S.A.">
        <title>A Catalog of Tens of Thousands of Viruses from Human Metagenomes Reveals Hidden Associations with Chronic Diseases.</title>
        <authorList>
            <person name="Tisza M.J."/>
            <person name="Buck C.B."/>
        </authorList>
    </citation>
    <scope>NUCLEOTIDE SEQUENCE</scope>
    <source>
        <strain evidence="1">CtmAU6</strain>
    </source>
</reference>
<name>A0A8S5MFN2_9CAUD</name>
<sequence>MEFLKTSHDRFLMLQGVYNRLFLSGTQARTLFLILQRSNYHLI</sequence>
<accession>A0A8S5MFN2</accession>
<dbReference type="EMBL" id="BK014889">
    <property type="protein sequence ID" value="DAD80871.1"/>
    <property type="molecule type" value="Genomic_DNA"/>
</dbReference>
<proteinExistence type="predicted"/>
<evidence type="ECO:0000313" key="1">
    <source>
        <dbReference type="EMBL" id="DAD80871.1"/>
    </source>
</evidence>
<organism evidence="1">
    <name type="scientific">Siphoviridae sp. ctmAU6</name>
    <dbReference type="NCBI Taxonomy" id="2826451"/>
    <lineage>
        <taxon>Viruses</taxon>
        <taxon>Duplodnaviria</taxon>
        <taxon>Heunggongvirae</taxon>
        <taxon>Uroviricota</taxon>
        <taxon>Caudoviricetes</taxon>
    </lineage>
</organism>
<protein>
    <submittedName>
        <fullName evidence="1">Uncharacterized protein</fullName>
    </submittedName>
</protein>